<sequence length="78" mass="8689">MHIQYFFLLSLVLAVCCVQAFEVTNFTVTLSPGREVVYVVTEGSCGECFCWINRISELPDDFVGVENGTQICPLCECT</sequence>
<evidence type="ECO:0000313" key="3">
    <source>
        <dbReference type="WBParaSite" id="TREG1_138200.1"/>
    </source>
</evidence>
<evidence type="ECO:0000313" key="4">
    <source>
        <dbReference type="WBParaSite" id="TREG1_144850.1"/>
    </source>
</evidence>
<evidence type="ECO:0008006" key="5">
    <source>
        <dbReference type="Google" id="ProtNLM"/>
    </source>
</evidence>
<feature type="chain" id="PRO_5044704849" description="Phospholipid scramblase" evidence="1">
    <location>
        <begin position="21"/>
        <end position="78"/>
    </location>
</feature>
<protein>
    <recommendedName>
        <fullName evidence="5">Phospholipid scramblase</fullName>
    </recommendedName>
</protein>
<reference evidence="2" key="1">
    <citation type="submission" date="2022-06" db="EMBL/GenBank/DDBJ databases">
        <authorList>
            <person name="Berger JAMES D."/>
            <person name="Berger JAMES D."/>
        </authorList>
    </citation>
    <scope>NUCLEOTIDE SEQUENCE [LARGE SCALE GENOMIC DNA]</scope>
</reference>
<dbReference type="AlphaFoldDB" id="A0AA85J792"/>
<dbReference type="WBParaSite" id="TREG1_144850.1">
    <property type="protein sequence ID" value="TREG1_144850.1"/>
    <property type="gene ID" value="TREG1_144850"/>
</dbReference>
<organism evidence="2 3">
    <name type="scientific">Trichobilharzia regenti</name>
    <name type="common">Nasal bird schistosome</name>
    <dbReference type="NCBI Taxonomy" id="157069"/>
    <lineage>
        <taxon>Eukaryota</taxon>
        <taxon>Metazoa</taxon>
        <taxon>Spiralia</taxon>
        <taxon>Lophotrochozoa</taxon>
        <taxon>Platyhelminthes</taxon>
        <taxon>Trematoda</taxon>
        <taxon>Digenea</taxon>
        <taxon>Strigeidida</taxon>
        <taxon>Schistosomatoidea</taxon>
        <taxon>Schistosomatidae</taxon>
        <taxon>Trichobilharzia</taxon>
    </lineage>
</organism>
<evidence type="ECO:0000313" key="2">
    <source>
        <dbReference type="Proteomes" id="UP000050795"/>
    </source>
</evidence>
<dbReference type="Proteomes" id="UP000050795">
    <property type="component" value="Unassembled WGS sequence"/>
</dbReference>
<dbReference type="WBParaSite" id="TREG1_138200.1">
    <property type="protein sequence ID" value="TREG1_138200.1"/>
    <property type="gene ID" value="TREG1_138200"/>
</dbReference>
<name>A0AA85J792_TRIRE</name>
<keyword evidence="1" id="KW-0732">Signal</keyword>
<keyword evidence="2" id="KW-1185">Reference proteome</keyword>
<reference evidence="3 4" key="2">
    <citation type="submission" date="2023-11" db="UniProtKB">
        <authorList>
            <consortium name="WormBaseParasite"/>
        </authorList>
    </citation>
    <scope>IDENTIFICATION</scope>
</reference>
<evidence type="ECO:0000256" key="1">
    <source>
        <dbReference type="SAM" id="SignalP"/>
    </source>
</evidence>
<feature type="signal peptide" evidence="1">
    <location>
        <begin position="1"/>
        <end position="20"/>
    </location>
</feature>
<accession>A0AA85J792</accession>
<proteinExistence type="predicted"/>